<accession>A8QCD2</accession>
<evidence type="ECO:0000313" key="1">
    <source>
        <dbReference type="EMBL" id="EDP30042.1"/>
    </source>
</evidence>
<proteinExistence type="predicted"/>
<protein>
    <submittedName>
        <fullName evidence="1">Uncharacterized protein</fullName>
    </submittedName>
</protein>
<organism evidence="1">
    <name type="scientific">Brugia malayi</name>
    <name type="common">Filarial nematode worm</name>
    <dbReference type="NCBI Taxonomy" id="6279"/>
    <lineage>
        <taxon>Eukaryota</taxon>
        <taxon>Metazoa</taxon>
        <taxon>Ecdysozoa</taxon>
        <taxon>Nematoda</taxon>
        <taxon>Chromadorea</taxon>
        <taxon>Rhabditida</taxon>
        <taxon>Spirurina</taxon>
        <taxon>Spiruromorpha</taxon>
        <taxon>Filarioidea</taxon>
        <taxon>Onchocercidae</taxon>
        <taxon>Brugia</taxon>
    </lineage>
</organism>
<dbReference type="AlphaFoldDB" id="A8QCD2"/>
<reference evidence="1" key="1">
    <citation type="journal article" date="2007" name="Science">
        <title>Draft genome of the filarial nematode parasite Brugia malayi.</title>
        <authorList>
            <person name="Ghedin E."/>
            <person name="Wang S."/>
            <person name="Spiro D."/>
            <person name="Caler E."/>
            <person name="Zhao Q."/>
            <person name="Crabtree J."/>
            <person name="Allen J.E."/>
            <person name="Delcher A.L."/>
            <person name="Guiliano D.B."/>
            <person name="Miranda-Saavedra D."/>
            <person name="Angiuoli S.V."/>
            <person name="Creasy T."/>
            <person name="Amedeo P."/>
            <person name="Haas B."/>
            <person name="El-Sayed N.M."/>
            <person name="Wortman J.R."/>
            <person name="Feldblyum T."/>
            <person name="Tallon L."/>
            <person name="Schatz M."/>
            <person name="Shumway M."/>
            <person name="Koo H."/>
            <person name="Salzberg S.L."/>
            <person name="Schobel S."/>
            <person name="Pertea M."/>
            <person name="Pop M."/>
            <person name="White O."/>
            <person name="Barton G.J."/>
            <person name="Carlow C.K."/>
            <person name="Crawford M.J."/>
            <person name="Daub J."/>
            <person name="Dimmic M.W."/>
            <person name="Estes C.F."/>
            <person name="Foster J.M."/>
            <person name="Ganatra M."/>
            <person name="Gregory W.F."/>
            <person name="Johnson N.M."/>
            <person name="Jin J."/>
            <person name="Komuniecki R."/>
            <person name="Korf I."/>
            <person name="Kumar S."/>
            <person name="Laney S."/>
            <person name="Li B.W."/>
            <person name="Li W."/>
            <person name="Lindblom T.H."/>
            <person name="Lustigman S."/>
            <person name="Ma D."/>
            <person name="Maina C.V."/>
            <person name="Martin D.M."/>
            <person name="McCarter J.P."/>
            <person name="McReynolds L."/>
            <person name="Mitreva M."/>
            <person name="Nutman T.B."/>
            <person name="Parkinson J."/>
            <person name="Peregrin-Alvarez J.M."/>
            <person name="Poole C."/>
            <person name="Ren Q."/>
            <person name="Saunders L."/>
            <person name="Sluder A.E."/>
            <person name="Smith K."/>
            <person name="Stanke M."/>
            <person name="Unnasch T.R."/>
            <person name="Ware J."/>
            <person name="Wei A.D."/>
            <person name="Weil G."/>
            <person name="Williams D.J."/>
            <person name="Zhang Y."/>
            <person name="Williams S.A."/>
            <person name="Fraser-Liggett C."/>
            <person name="Slatko B."/>
            <person name="Blaxter M.L."/>
            <person name="Scott A.L."/>
        </authorList>
    </citation>
    <scope>NUCLEOTIDE SEQUENCE [LARGE SCALE GENOMIC DNA]</scope>
</reference>
<gene>
    <name evidence="1" type="ORF">Bm1_49480</name>
</gene>
<dbReference type="EMBL" id="DS239429">
    <property type="protein sequence ID" value="EDP30042.1"/>
    <property type="molecule type" value="Genomic_DNA"/>
</dbReference>
<sequence length="37" mass="4386">MECSFLNSSIFIDVWLFRIYLILTSLSSDTFFCSRTE</sequence>
<name>A8QCD2_BRUMA</name>